<accession>W4LLT7</accession>
<reference evidence="5 6" key="1">
    <citation type="journal article" date="2014" name="Nature">
        <title>An environmental bacterial taxon with a large and distinct metabolic repertoire.</title>
        <authorList>
            <person name="Wilson M.C."/>
            <person name="Mori T."/>
            <person name="Ruckert C."/>
            <person name="Uria A.R."/>
            <person name="Helf M.J."/>
            <person name="Takada K."/>
            <person name="Gernert C."/>
            <person name="Steffens U.A."/>
            <person name="Heycke N."/>
            <person name="Schmitt S."/>
            <person name="Rinke C."/>
            <person name="Helfrich E.J."/>
            <person name="Brachmann A.O."/>
            <person name="Gurgui C."/>
            <person name="Wakimoto T."/>
            <person name="Kracht M."/>
            <person name="Crusemann M."/>
            <person name="Hentschel U."/>
            <person name="Abe I."/>
            <person name="Matsunaga S."/>
            <person name="Kalinowski J."/>
            <person name="Takeyama H."/>
            <person name="Piel J."/>
        </authorList>
    </citation>
    <scope>NUCLEOTIDE SEQUENCE [LARGE SCALE GENOMIC DNA]</scope>
    <source>
        <strain evidence="6">TSY1</strain>
    </source>
</reference>
<dbReference type="AlphaFoldDB" id="W4LLT7"/>
<keyword evidence="6" id="KW-1185">Reference proteome</keyword>
<comment type="similarity">
    <text evidence="3">Belongs to the HAD-like hydrolase superfamily. CbbY/CbbZ/Gph/YieH family.</text>
</comment>
<name>W4LLT7_ENTF1</name>
<dbReference type="InterPro" id="IPR023198">
    <property type="entry name" value="PGP-like_dom2"/>
</dbReference>
<feature type="non-terminal residue" evidence="5">
    <location>
        <position position="153"/>
    </location>
</feature>
<evidence type="ECO:0000256" key="3">
    <source>
        <dbReference type="ARBA" id="ARBA00006171"/>
    </source>
</evidence>
<dbReference type="InterPro" id="IPR050155">
    <property type="entry name" value="HAD-like_hydrolase_sf"/>
</dbReference>
<gene>
    <name evidence="5" type="ORF">ETSY1_17045</name>
</gene>
<evidence type="ECO:0000256" key="2">
    <source>
        <dbReference type="ARBA" id="ARBA00004818"/>
    </source>
</evidence>
<dbReference type="Gene3D" id="3.40.50.1000">
    <property type="entry name" value="HAD superfamily/HAD-like"/>
    <property type="match status" value="1"/>
</dbReference>
<sequence>MVNAVVFDFDYTLADSSAGILLCIDYALQQMNLPPAPESRMRESIGLTLPKTLTFLTGNEDADAGAEFTRLFVEHADRIMADHTVLYETAPQVITTLRSGGLPLGIVSTKYRYRIEGILRREALLEHFDINSSCQLLEIHGILRFNEGEISIT</sequence>
<dbReference type="PANTHER" id="PTHR43434">
    <property type="entry name" value="PHOSPHOGLYCOLATE PHOSPHATASE"/>
    <property type="match status" value="1"/>
</dbReference>
<dbReference type="HOGENOM" id="CLU_153075_0_0_7"/>
<dbReference type="Pfam" id="PF13419">
    <property type="entry name" value="HAD_2"/>
    <property type="match status" value="1"/>
</dbReference>
<comment type="caution">
    <text evidence="5">The sequence shown here is derived from an EMBL/GenBank/DDBJ whole genome shotgun (WGS) entry which is preliminary data.</text>
</comment>
<proteinExistence type="inferred from homology"/>
<dbReference type="GO" id="GO:0008967">
    <property type="term" value="F:phosphoglycolate phosphatase activity"/>
    <property type="evidence" value="ECO:0007669"/>
    <property type="project" value="UniProtKB-EC"/>
</dbReference>
<dbReference type="Proteomes" id="UP000019141">
    <property type="component" value="Unassembled WGS sequence"/>
</dbReference>
<protein>
    <recommendedName>
        <fullName evidence="4">phosphoglycolate phosphatase</fullName>
        <ecNumber evidence="4">3.1.3.18</ecNumber>
    </recommendedName>
</protein>
<evidence type="ECO:0000256" key="4">
    <source>
        <dbReference type="ARBA" id="ARBA00013078"/>
    </source>
</evidence>
<comment type="catalytic activity">
    <reaction evidence="1">
        <text>2-phosphoglycolate + H2O = glycolate + phosphate</text>
        <dbReference type="Rhea" id="RHEA:14369"/>
        <dbReference type="ChEBI" id="CHEBI:15377"/>
        <dbReference type="ChEBI" id="CHEBI:29805"/>
        <dbReference type="ChEBI" id="CHEBI:43474"/>
        <dbReference type="ChEBI" id="CHEBI:58033"/>
        <dbReference type="EC" id="3.1.3.18"/>
    </reaction>
</comment>
<dbReference type="InterPro" id="IPR023214">
    <property type="entry name" value="HAD_sf"/>
</dbReference>
<evidence type="ECO:0000313" key="6">
    <source>
        <dbReference type="Proteomes" id="UP000019141"/>
    </source>
</evidence>
<evidence type="ECO:0000256" key="1">
    <source>
        <dbReference type="ARBA" id="ARBA00000830"/>
    </source>
</evidence>
<dbReference type="GO" id="GO:0006281">
    <property type="term" value="P:DNA repair"/>
    <property type="evidence" value="ECO:0007669"/>
    <property type="project" value="TreeGrafter"/>
</dbReference>
<evidence type="ECO:0000313" key="5">
    <source>
        <dbReference type="EMBL" id="ETW98864.1"/>
    </source>
</evidence>
<dbReference type="SUPFAM" id="SSF56784">
    <property type="entry name" value="HAD-like"/>
    <property type="match status" value="1"/>
</dbReference>
<dbReference type="Gene3D" id="1.10.150.240">
    <property type="entry name" value="Putative phosphatase, domain 2"/>
    <property type="match status" value="1"/>
</dbReference>
<dbReference type="InterPro" id="IPR041492">
    <property type="entry name" value="HAD_2"/>
</dbReference>
<dbReference type="EMBL" id="AZHW01000510">
    <property type="protein sequence ID" value="ETW98864.1"/>
    <property type="molecule type" value="Genomic_DNA"/>
</dbReference>
<dbReference type="EC" id="3.1.3.18" evidence="4"/>
<dbReference type="InterPro" id="IPR036412">
    <property type="entry name" value="HAD-like_sf"/>
</dbReference>
<organism evidence="5 6">
    <name type="scientific">Entotheonella factor</name>
    <dbReference type="NCBI Taxonomy" id="1429438"/>
    <lineage>
        <taxon>Bacteria</taxon>
        <taxon>Pseudomonadati</taxon>
        <taxon>Nitrospinota/Tectimicrobiota group</taxon>
        <taxon>Candidatus Tectimicrobiota</taxon>
        <taxon>Candidatus Entotheonellia</taxon>
        <taxon>Candidatus Entotheonellales</taxon>
        <taxon>Candidatus Entotheonellaceae</taxon>
        <taxon>Candidatus Entotheonella</taxon>
    </lineage>
</organism>
<dbReference type="PANTHER" id="PTHR43434:SF1">
    <property type="entry name" value="PHOSPHOGLYCOLATE PHOSPHATASE"/>
    <property type="match status" value="1"/>
</dbReference>
<comment type="pathway">
    <text evidence="2">Organic acid metabolism; glycolate biosynthesis; glycolate from 2-phosphoglycolate: step 1/1.</text>
</comment>